<dbReference type="Pfam" id="PF00132">
    <property type="entry name" value="Hexapep"/>
    <property type="match status" value="1"/>
</dbReference>
<dbReference type="EMBL" id="LR130778">
    <property type="protein sequence ID" value="VDN46738.1"/>
    <property type="molecule type" value="Genomic_DNA"/>
</dbReference>
<name>A0A3P7PCW9_9FIRM</name>
<dbReference type="RefSeq" id="WP_125136189.1">
    <property type="nucleotide sequence ID" value="NZ_LR130778.1"/>
</dbReference>
<organism evidence="1 2">
    <name type="scientific">Petrocella atlantisensis</name>
    <dbReference type="NCBI Taxonomy" id="2173034"/>
    <lineage>
        <taxon>Bacteria</taxon>
        <taxon>Bacillati</taxon>
        <taxon>Bacillota</taxon>
        <taxon>Clostridia</taxon>
        <taxon>Lachnospirales</taxon>
        <taxon>Vallitaleaceae</taxon>
        <taxon>Petrocella</taxon>
    </lineage>
</organism>
<evidence type="ECO:0000313" key="1">
    <source>
        <dbReference type="EMBL" id="VDN46738.1"/>
    </source>
</evidence>
<dbReference type="OrthoDB" id="9803036at2"/>
<dbReference type="Proteomes" id="UP000279029">
    <property type="component" value="Chromosome"/>
</dbReference>
<evidence type="ECO:0008006" key="3">
    <source>
        <dbReference type="Google" id="ProtNLM"/>
    </source>
</evidence>
<dbReference type="KEGG" id="cbar:PATL70BA_0863"/>
<dbReference type="AlphaFoldDB" id="A0A3P7PCW9"/>
<protein>
    <recommendedName>
        <fullName evidence="3">Gamma carbonic anhydrase family protein</fullName>
    </recommendedName>
</protein>
<dbReference type="PANTHER" id="PTHR13061">
    <property type="entry name" value="DYNACTIN SUBUNIT P25"/>
    <property type="match status" value="1"/>
</dbReference>
<dbReference type="CDD" id="cd04645">
    <property type="entry name" value="LbH_gamma_CA_like"/>
    <property type="match status" value="1"/>
</dbReference>
<dbReference type="InterPro" id="IPR047324">
    <property type="entry name" value="LbH_gamma_CA-like"/>
</dbReference>
<sequence>MRYKDFEPSIDDTAYVAPGVMVIGQVVLKEDVNIWFGAVLRGDVNSIFVDEGANIQDNSTVHVAEDARTHIGRHVTIGHNCVIHGCVIGDETLIGMGSTVLDNAVIGKNCILGANSLVTMGKVFPDGTLIMGSPAKVVRELTEEEISGLKFHAVEYVALSKDYK</sequence>
<gene>
    <name evidence="1" type="ORF">PATL70BA_0863</name>
</gene>
<keyword evidence="2" id="KW-1185">Reference proteome</keyword>
<reference evidence="1 2" key="1">
    <citation type="submission" date="2018-09" db="EMBL/GenBank/DDBJ databases">
        <authorList>
            <person name="Postec A."/>
        </authorList>
    </citation>
    <scope>NUCLEOTIDE SEQUENCE [LARGE SCALE GENOMIC DNA]</scope>
    <source>
        <strain evidence="1">70B-A</strain>
    </source>
</reference>
<accession>A0A3P7PCW9</accession>
<dbReference type="SUPFAM" id="SSF51161">
    <property type="entry name" value="Trimeric LpxA-like enzymes"/>
    <property type="match status" value="1"/>
</dbReference>
<dbReference type="InterPro" id="IPR001451">
    <property type="entry name" value="Hexapep"/>
</dbReference>
<dbReference type="Gene3D" id="2.160.10.10">
    <property type="entry name" value="Hexapeptide repeat proteins"/>
    <property type="match status" value="1"/>
</dbReference>
<dbReference type="PANTHER" id="PTHR13061:SF29">
    <property type="entry name" value="GAMMA CARBONIC ANHYDRASE-LIKE 1, MITOCHONDRIAL-RELATED"/>
    <property type="match status" value="1"/>
</dbReference>
<proteinExistence type="predicted"/>
<dbReference type="InterPro" id="IPR011004">
    <property type="entry name" value="Trimer_LpxA-like_sf"/>
</dbReference>
<dbReference type="InterPro" id="IPR050484">
    <property type="entry name" value="Transf_Hexapept/Carb_Anhydrase"/>
</dbReference>
<evidence type="ECO:0000313" key="2">
    <source>
        <dbReference type="Proteomes" id="UP000279029"/>
    </source>
</evidence>